<dbReference type="GO" id="GO:0005886">
    <property type="term" value="C:plasma membrane"/>
    <property type="evidence" value="ECO:0007669"/>
    <property type="project" value="UniProtKB-SubCell"/>
</dbReference>
<gene>
    <name evidence="10" type="ORF">OP8BY_1758</name>
</gene>
<evidence type="ECO:0000256" key="1">
    <source>
        <dbReference type="ARBA" id="ARBA00004377"/>
    </source>
</evidence>
<dbReference type="InterPro" id="IPR022346">
    <property type="entry name" value="T2SS_GspH"/>
</dbReference>
<dbReference type="NCBIfam" id="TIGR02532">
    <property type="entry name" value="IV_pilin_GFxxxE"/>
    <property type="match status" value="1"/>
</dbReference>
<feature type="transmembrane region" description="Helical" evidence="8">
    <location>
        <begin position="12"/>
        <end position="32"/>
    </location>
</feature>
<evidence type="ECO:0000256" key="4">
    <source>
        <dbReference type="ARBA" id="ARBA00022519"/>
    </source>
</evidence>
<feature type="domain" description="General secretion pathway GspH" evidence="9">
    <location>
        <begin position="47"/>
        <end position="140"/>
    </location>
</feature>
<dbReference type="InterPro" id="IPR012902">
    <property type="entry name" value="N_methyl_site"/>
</dbReference>
<evidence type="ECO:0000313" key="10">
    <source>
        <dbReference type="EMBL" id="RFT16154.1"/>
    </source>
</evidence>
<comment type="caution">
    <text evidence="10">The sequence shown here is derived from an EMBL/GenBank/DDBJ whole genome shotgun (WGS) entry which is preliminary data.</text>
</comment>
<keyword evidence="6 8" id="KW-1133">Transmembrane helix</keyword>
<keyword evidence="3" id="KW-0488">Methylation</keyword>
<dbReference type="GO" id="GO:0015627">
    <property type="term" value="C:type II protein secretion system complex"/>
    <property type="evidence" value="ECO:0007669"/>
    <property type="project" value="InterPro"/>
</dbReference>
<evidence type="ECO:0000256" key="2">
    <source>
        <dbReference type="ARBA" id="ARBA00022475"/>
    </source>
</evidence>
<dbReference type="AlphaFoldDB" id="A0A3E2BN72"/>
<keyword evidence="7 8" id="KW-0472">Membrane</keyword>
<proteinExistence type="predicted"/>
<dbReference type="Pfam" id="PF12019">
    <property type="entry name" value="GspH"/>
    <property type="match status" value="1"/>
</dbReference>
<dbReference type="PROSITE" id="PS00409">
    <property type="entry name" value="PROKAR_NTER_METHYL"/>
    <property type="match status" value="1"/>
</dbReference>
<evidence type="ECO:0000256" key="3">
    <source>
        <dbReference type="ARBA" id="ARBA00022481"/>
    </source>
</evidence>
<name>A0A3E2BN72_9BACT</name>
<keyword evidence="4" id="KW-0997">Cell inner membrane</keyword>
<organism evidence="10 11">
    <name type="scientific">Candidatus Saccharicenans subterraneus</name>
    <dbReference type="NCBI Taxonomy" id="2508984"/>
    <lineage>
        <taxon>Bacteria</taxon>
        <taxon>Candidatus Aminicenantota</taxon>
        <taxon>Candidatus Aminicenantia</taxon>
        <taxon>Candidatus Aminicenantales</taxon>
        <taxon>Candidatus Saccharicenantaceae</taxon>
        <taxon>Candidatus Saccharicenans</taxon>
    </lineage>
</organism>
<evidence type="ECO:0000259" key="9">
    <source>
        <dbReference type="Pfam" id="PF12019"/>
    </source>
</evidence>
<evidence type="ECO:0000256" key="8">
    <source>
        <dbReference type="SAM" id="Phobius"/>
    </source>
</evidence>
<evidence type="ECO:0000256" key="7">
    <source>
        <dbReference type="ARBA" id="ARBA00023136"/>
    </source>
</evidence>
<dbReference type="GO" id="GO:0015628">
    <property type="term" value="P:protein secretion by the type II secretion system"/>
    <property type="evidence" value="ECO:0007669"/>
    <property type="project" value="InterPro"/>
</dbReference>
<comment type="subcellular location">
    <subcellularLocation>
        <location evidence="1">Cell inner membrane</location>
        <topology evidence="1">Single-pass membrane protein</topology>
    </subcellularLocation>
</comment>
<dbReference type="Proteomes" id="UP000257323">
    <property type="component" value="Unassembled WGS sequence"/>
</dbReference>
<keyword evidence="5 8" id="KW-0812">Transmembrane</keyword>
<dbReference type="EMBL" id="QUAH01000004">
    <property type="protein sequence ID" value="RFT16154.1"/>
    <property type="molecule type" value="Genomic_DNA"/>
</dbReference>
<protein>
    <recommendedName>
        <fullName evidence="9">General secretion pathway GspH domain-containing protein</fullName>
    </recommendedName>
</protein>
<sequence>MIKKSSEMKQGGFSLLETTVVLSIVALLFLIGSSFKLNNKKHLLEVAVRKVHSSLSLARFRSVQRQVPVRVSFDGSFCELAEYDSELAQWLNRRRELLEGVEVTANNAPVFYPQGTVSGLATIKIRNDSGAYQVTVAITGRIKITAVE</sequence>
<evidence type="ECO:0000256" key="5">
    <source>
        <dbReference type="ARBA" id="ARBA00022692"/>
    </source>
</evidence>
<evidence type="ECO:0000313" key="11">
    <source>
        <dbReference type="Proteomes" id="UP000257323"/>
    </source>
</evidence>
<keyword evidence="2" id="KW-1003">Cell membrane</keyword>
<evidence type="ECO:0000256" key="6">
    <source>
        <dbReference type="ARBA" id="ARBA00022989"/>
    </source>
</evidence>
<accession>A0A3E2BN72</accession>
<reference evidence="10 11" key="1">
    <citation type="submission" date="2018-08" db="EMBL/GenBank/DDBJ databases">
        <title>Genome analysis of the thermophilic bacterium of the candidate phylum Aminicenantes from deep subsurface aquifer revealed its physiology and ecological role.</title>
        <authorList>
            <person name="Kadnikov V.V."/>
            <person name="Mardanov A.V."/>
            <person name="Beletsky A.V."/>
            <person name="Karnachuk O.V."/>
            <person name="Ravin N.V."/>
        </authorList>
    </citation>
    <scope>NUCLEOTIDE SEQUENCE [LARGE SCALE GENOMIC DNA]</scope>
    <source>
        <strain evidence="10">BY38</strain>
    </source>
</reference>